<keyword evidence="2 4" id="KW-0238">DNA-binding</keyword>
<evidence type="ECO:0000259" key="7">
    <source>
        <dbReference type="PROSITE" id="PS51900"/>
    </source>
</evidence>
<dbReference type="PROSITE" id="PS51898">
    <property type="entry name" value="TYR_RECOMBINASE"/>
    <property type="match status" value="1"/>
</dbReference>
<gene>
    <name evidence="8" type="ORF">RD149_11925</name>
</gene>
<dbReference type="InterPro" id="IPR050090">
    <property type="entry name" value="Tyrosine_recombinase_XerCD"/>
</dbReference>
<dbReference type="PROSITE" id="PS51900">
    <property type="entry name" value="CB"/>
    <property type="match status" value="1"/>
</dbReference>
<dbReference type="InterPro" id="IPR010998">
    <property type="entry name" value="Integrase_recombinase_N"/>
</dbReference>
<keyword evidence="3" id="KW-0233">DNA recombination</keyword>
<dbReference type="Gene3D" id="1.10.443.10">
    <property type="entry name" value="Intergrase catalytic core"/>
    <property type="match status" value="1"/>
</dbReference>
<feature type="region of interest" description="Disordered" evidence="5">
    <location>
        <begin position="301"/>
        <end position="329"/>
    </location>
</feature>
<evidence type="ECO:0000313" key="8">
    <source>
        <dbReference type="EMBL" id="MDS1114473.1"/>
    </source>
</evidence>
<dbReference type="InterPro" id="IPR011010">
    <property type="entry name" value="DNA_brk_join_enz"/>
</dbReference>
<dbReference type="PANTHER" id="PTHR30349">
    <property type="entry name" value="PHAGE INTEGRASE-RELATED"/>
    <property type="match status" value="1"/>
</dbReference>
<accession>A0ABU2GSN4</accession>
<dbReference type="RefSeq" id="WP_310950605.1">
    <property type="nucleotide sequence ID" value="NZ_JAVLUS010000008.1"/>
</dbReference>
<evidence type="ECO:0000256" key="2">
    <source>
        <dbReference type="ARBA" id="ARBA00023125"/>
    </source>
</evidence>
<sequence>MTAAQVTGTYVDPKRGSVTFTAFYTEWSKRQVWVAGTMAAMDLAARSTTFGDTALVDLRPSHVEAWVKAMQDKGLQPSTIKTRFNNVRSVLRAAERDRLLARDPAQNVKLPRVVRGESTMRIPTPAEIGQLMSSCTEHHSVMRAFVGVCAFAGLRLGEACGLKVSDIDFLRGEIKVERQSQRGEIRAPKYGSTRTVYIPTQLVEELAEHVRIHCPGDDPDRWLWRNANGPWTADVVEPRFARLREKASVTYKLHDLRHFYASGLIAAGCDVVTVQRAMGHKDATTTLNTYSHLWPRAEDRTRKASEQMFSESTADALRTTGKLSGSDLG</sequence>
<comment type="caution">
    <text evidence="8">The sequence shown here is derived from an EMBL/GenBank/DDBJ whole genome shotgun (WGS) entry which is preliminary data.</text>
</comment>
<evidence type="ECO:0000256" key="3">
    <source>
        <dbReference type="ARBA" id="ARBA00023172"/>
    </source>
</evidence>
<dbReference type="Pfam" id="PF00589">
    <property type="entry name" value="Phage_integrase"/>
    <property type="match status" value="1"/>
</dbReference>
<dbReference type="InterPro" id="IPR002104">
    <property type="entry name" value="Integrase_catalytic"/>
</dbReference>
<evidence type="ECO:0000256" key="5">
    <source>
        <dbReference type="SAM" id="MobiDB-lite"/>
    </source>
</evidence>
<organism evidence="8 9">
    <name type="scientific">Gordonia westfalica</name>
    <dbReference type="NCBI Taxonomy" id="158898"/>
    <lineage>
        <taxon>Bacteria</taxon>
        <taxon>Bacillati</taxon>
        <taxon>Actinomycetota</taxon>
        <taxon>Actinomycetes</taxon>
        <taxon>Mycobacteriales</taxon>
        <taxon>Gordoniaceae</taxon>
        <taxon>Gordonia</taxon>
    </lineage>
</organism>
<dbReference type="EMBL" id="JAVLUS010000008">
    <property type="protein sequence ID" value="MDS1114473.1"/>
    <property type="molecule type" value="Genomic_DNA"/>
</dbReference>
<evidence type="ECO:0000259" key="6">
    <source>
        <dbReference type="PROSITE" id="PS51898"/>
    </source>
</evidence>
<evidence type="ECO:0000256" key="4">
    <source>
        <dbReference type="PROSITE-ProRule" id="PRU01248"/>
    </source>
</evidence>
<name>A0ABU2GSN4_9ACTN</name>
<evidence type="ECO:0000313" key="9">
    <source>
        <dbReference type="Proteomes" id="UP001265083"/>
    </source>
</evidence>
<proteinExistence type="inferred from homology"/>
<feature type="domain" description="Core-binding (CB)" evidence="7">
    <location>
        <begin position="1"/>
        <end position="95"/>
    </location>
</feature>
<evidence type="ECO:0000256" key="1">
    <source>
        <dbReference type="ARBA" id="ARBA00008857"/>
    </source>
</evidence>
<dbReference type="CDD" id="cd01189">
    <property type="entry name" value="INT_ICEBs1_C_like"/>
    <property type="match status" value="1"/>
</dbReference>
<keyword evidence="9" id="KW-1185">Reference proteome</keyword>
<protein>
    <submittedName>
        <fullName evidence="8">Tyrosine-type recombinase/integrase</fullName>
    </submittedName>
</protein>
<dbReference type="SUPFAM" id="SSF56349">
    <property type="entry name" value="DNA breaking-rejoining enzymes"/>
    <property type="match status" value="1"/>
</dbReference>
<dbReference type="InterPro" id="IPR013762">
    <property type="entry name" value="Integrase-like_cat_sf"/>
</dbReference>
<dbReference type="Proteomes" id="UP001265083">
    <property type="component" value="Unassembled WGS sequence"/>
</dbReference>
<dbReference type="PANTHER" id="PTHR30349:SF64">
    <property type="entry name" value="PROPHAGE INTEGRASE INTD-RELATED"/>
    <property type="match status" value="1"/>
</dbReference>
<dbReference type="InterPro" id="IPR044068">
    <property type="entry name" value="CB"/>
</dbReference>
<dbReference type="Gene3D" id="1.10.150.130">
    <property type="match status" value="1"/>
</dbReference>
<comment type="similarity">
    <text evidence="1">Belongs to the 'phage' integrase family.</text>
</comment>
<reference evidence="8 9" key="1">
    <citation type="submission" date="2023-08" db="EMBL/GenBank/DDBJ databases">
        <title>Bioegradation of LLDPE and BLDPE plastic by marine bacteria from coast plastic debris.</title>
        <authorList>
            <person name="Rong Z."/>
        </authorList>
    </citation>
    <scope>NUCLEOTIDE SEQUENCE [LARGE SCALE GENOMIC DNA]</scope>
    <source>
        <strain evidence="8 9">Z-2</strain>
    </source>
</reference>
<feature type="domain" description="Tyr recombinase" evidence="6">
    <location>
        <begin position="118"/>
        <end position="306"/>
    </location>
</feature>